<feature type="domain" description="TadE-like" evidence="2">
    <location>
        <begin position="19"/>
        <end position="58"/>
    </location>
</feature>
<evidence type="ECO:0000313" key="3">
    <source>
        <dbReference type="EMBL" id="GLS74339.1"/>
    </source>
</evidence>
<protein>
    <recommendedName>
        <fullName evidence="2">TadE-like domain-containing protein</fullName>
    </recommendedName>
</protein>
<keyword evidence="4" id="KW-1185">Reference proteome</keyword>
<dbReference type="InterPro" id="IPR012495">
    <property type="entry name" value="TadE-like_dom"/>
</dbReference>
<dbReference type="EMBL" id="BSPL01000038">
    <property type="protein sequence ID" value="GLS74339.1"/>
    <property type="molecule type" value="Genomic_DNA"/>
</dbReference>
<organism evidence="3 4">
    <name type="scientific">Methylobacterium tardum</name>
    <dbReference type="NCBI Taxonomy" id="374432"/>
    <lineage>
        <taxon>Bacteria</taxon>
        <taxon>Pseudomonadati</taxon>
        <taxon>Pseudomonadota</taxon>
        <taxon>Alphaproteobacteria</taxon>
        <taxon>Hyphomicrobiales</taxon>
        <taxon>Methylobacteriaceae</taxon>
        <taxon>Methylobacterium</taxon>
    </lineage>
</organism>
<dbReference type="Proteomes" id="UP001157440">
    <property type="component" value="Unassembled WGS sequence"/>
</dbReference>
<evidence type="ECO:0000313" key="4">
    <source>
        <dbReference type="Proteomes" id="UP001157440"/>
    </source>
</evidence>
<dbReference type="AlphaFoldDB" id="A0AA37TI62"/>
<keyword evidence="1" id="KW-0812">Transmembrane</keyword>
<comment type="caution">
    <text evidence="3">The sequence shown here is derived from an EMBL/GenBank/DDBJ whole genome shotgun (WGS) entry which is preliminary data.</text>
</comment>
<keyword evidence="1" id="KW-1133">Transmembrane helix</keyword>
<reference evidence="4" key="1">
    <citation type="journal article" date="2019" name="Int. J. Syst. Evol. Microbiol.">
        <title>The Global Catalogue of Microorganisms (GCM) 10K type strain sequencing project: providing services to taxonomists for standard genome sequencing and annotation.</title>
        <authorList>
            <consortium name="The Broad Institute Genomics Platform"/>
            <consortium name="The Broad Institute Genome Sequencing Center for Infectious Disease"/>
            <person name="Wu L."/>
            <person name="Ma J."/>
        </authorList>
    </citation>
    <scope>NUCLEOTIDE SEQUENCE [LARGE SCALE GENOMIC DNA]</scope>
    <source>
        <strain evidence="4">NBRC 103632</strain>
    </source>
</reference>
<evidence type="ECO:0000256" key="1">
    <source>
        <dbReference type="SAM" id="Phobius"/>
    </source>
</evidence>
<dbReference type="Pfam" id="PF07811">
    <property type="entry name" value="TadE"/>
    <property type="match status" value="1"/>
</dbReference>
<accession>A0AA37TI62</accession>
<sequence>MLSGGLRTGLIDFTASRNGVSAVEFSLIAPILLLMFMASIELPRAYMIGKRLDNATATMADLISRGNYTDLSPVFAALEAIANPYDVSRASIVLTAGGTYQTQSGAAATTQVCSSAQSNGQARLAGSSLGLPPAGLDRAGDRFVMSEVTMPYRPIFPVFSSLVGWTFRYKRTWPVRGGDIYNGQSEIVLPSGKPCPK</sequence>
<proteinExistence type="predicted"/>
<name>A0AA37TI62_9HYPH</name>
<dbReference type="RefSeq" id="WP_238195635.1">
    <property type="nucleotide sequence ID" value="NZ_BPQZ01000006.1"/>
</dbReference>
<evidence type="ECO:0000259" key="2">
    <source>
        <dbReference type="Pfam" id="PF07811"/>
    </source>
</evidence>
<keyword evidence="1" id="KW-0472">Membrane</keyword>
<feature type="transmembrane region" description="Helical" evidence="1">
    <location>
        <begin position="20"/>
        <end position="42"/>
    </location>
</feature>
<gene>
    <name evidence="3" type="ORF">GCM10007890_63570</name>
</gene>